<dbReference type="AlphaFoldDB" id="A0A6N6JIE1"/>
<dbReference type="Proteomes" id="UP000436822">
    <property type="component" value="Unassembled WGS sequence"/>
</dbReference>
<protein>
    <recommendedName>
        <fullName evidence="3">SRPBCC family protein</fullName>
    </recommendedName>
</protein>
<dbReference type="CDD" id="cd07821">
    <property type="entry name" value="PYR_PYL_RCAR_like"/>
    <property type="match status" value="1"/>
</dbReference>
<evidence type="ECO:0008006" key="3">
    <source>
        <dbReference type="Google" id="ProtNLM"/>
    </source>
</evidence>
<comment type="caution">
    <text evidence="1">The sequence shown here is derived from an EMBL/GenBank/DDBJ whole genome shotgun (WGS) entry which is preliminary data.</text>
</comment>
<gene>
    <name evidence="1" type="ORF">KIN_27910</name>
</gene>
<dbReference type="SUPFAM" id="SSF55961">
    <property type="entry name" value="Bet v1-like"/>
    <property type="match status" value="1"/>
</dbReference>
<evidence type="ECO:0000313" key="1">
    <source>
        <dbReference type="EMBL" id="GFE65717.1"/>
    </source>
</evidence>
<evidence type="ECO:0000313" key="2">
    <source>
        <dbReference type="Proteomes" id="UP000436822"/>
    </source>
</evidence>
<dbReference type="InterPro" id="IPR019587">
    <property type="entry name" value="Polyketide_cyclase/dehydratase"/>
</dbReference>
<name>A0A6N6JIE1_9RHOB</name>
<dbReference type="RefSeq" id="WP_159808109.1">
    <property type="nucleotide sequence ID" value="NZ_BLJE01000003.1"/>
</dbReference>
<keyword evidence="2" id="KW-1185">Reference proteome</keyword>
<dbReference type="OrthoDB" id="1462188at2"/>
<sequence length="170" mass="18770">MKIDVSTNIDASAEKVWSLLGPRFGDISEWCATVSASQLTNRPAAPQGAPAAGRHCETTFGPFDEMFQHYDPNARTLAYEATSPKLPFFIKRLTNRFTVEPLGDGRCRVTMNSGADMTQPFRTLMAPMMKISMGKSLKGLVEELKYFAEHDTPHPRKVKAQAKVSGKSMA</sequence>
<organism evidence="1 2">
    <name type="scientific">Litoreibacter roseus</name>
    <dbReference type="NCBI Taxonomy" id="2601869"/>
    <lineage>
        <taxon>Bacteria</taxon>
        <taxon>Pseudomonadati</taxon>
        <taxon>Pseudomonadota</taxon>
        <taxon>Alphaproteobacteria</taxon>
        <taxon>Rhodobacterales</taxon>
        <taxon>Roseobacteraceae</taxon>
        <taxon>Litoreibacter</taxon>
    </lineage>
</organism>
<dbReference type="EMBL" id="BLJE01000003">
    <property type="protein sequence ID" value="GFE65717.1"/>
    <property type="molecule type" value="Genomic_DNA"/>
</dbReference>
<reference evidence="1 2" key="1">
    <citation type="submission" date="2019-12" db="EMBL/GenBank/DDBJ databases">
        <title>Litoreibacter badius sp. nov., a novel bacteriochlorophyll a-containing bacterium in the genus Litoreibacter.</title>
        <authorList>
            <person name="Kanamuro M."/>
            <person name="Takabe Y."/>
            <person name="Mori K."/>
            <person name="Takaichi S."/>
            <person name="Hanada S."/>
        </authorList>
    </citation>
    <scope>NUCLEOTIDE SEQUENCE [LARGE SCALE GENOMIC DNA]</scope>
    <source>
        <strain evidence="1 2">K6</strain>
    </source>
</reference>
<dbReference type="Gene3D" id="3.30.530.20">
    <property type="match status" value="1"/>
</dbReference>
<dbReference type="Pfam" id="PF10604">
    <property type="entry name" value="Polyketide_cyc2"/>
    <property type="match status" value="1"/>
</dbReference>
<proteinExistence type="predicted"/>
<dbReference type="InterPro" id="IPR023393">
    <property type="entry name" value="START-like_dom_sf"/>
</dbReference>
<accession>A0A6N6JIE1</accession>